<dbReference type="AlphaFoldDB" id="A0A9P9KYA6"/>
<evidence type="ECO:0000313" key="4">
    <source>
        <dbReference type="Proteomes" id="UP000720189"/>
    </source>
</evidence>
<accession>A0A9P9KYA6</accession>
<feature type="compositionally biased region" description="Low complexity" evidence="1">
    <location>
        <begin position="630"/>
        <end position="649"/>
    </location>
</feature>
<organism evidence="3 4">
    <name type="scientific">Fusarium redolens</name>
    <dbReference type="NCBI Taxonomy" id="48865"/>
    <lineage>
        <taxon>Eukaryota</taxon>
        <taxon>Fungi</taxon>
        <taxon>Dikarya</taxon>
        <taxon>Ascomycota</taxon>
        <taxon>Pezizomycotina</taxon>
        <taxon>Sordariomycetes</taxon>
        <taxon>Hypocreomycetidae</taxon>
        <taxon>Hypocreales</taxon>
        <taxon>Nectriaceae</taxon>
        <taxon>Fusarium</taxon>
        <taxon>Fusarium redolens species complex</taxon>
    </lineage>
</organism>
<feature type="region of interest" description="Disordered" evidence="1">
    <location>
        <begin position="695"/>
        <end position="724"/>
    </location>
</feature>
<dbReference type="Proteomes" id="UP000720189">
    <property type="component" value="Unassembled WGS sequence"/>
</dbReference>
<feature type="domain" description="Protein kinase" evidence="2">
    <location>
        <begin position="108"/>
        <end position="478"/>
    </location>
</feature>
<dbReference type="GO" id="GO:0005524">
    <property type="term" value="F:ATP binding"/>
    <property type="evidence" value="ECO:0007669"/>
    <property type="project" value="InterPro"/>
</dbReference>
<feature type="compositionally biased region" description="Basic residues" evidence="1">
    <location>
        <begin position="705"/>
        <end position="722"/>
    </location>
</feature>
<feature type="region of interest" description="Disordered" evidence="1">
    <location>
        <begin position="627"/>
        <end position="652"/>
    </location>
</feature>
<protein>
    <recommendedName>
        <fullName evidence="2">Protein kinase domain-containing protein</fullName>
    </recommendedName>
</protein>
<dbReference type="GeneID" id="70219394"/>
<feature type="compositionally biased region" description="Low complexity" evidence="1">
    <location>
        <begin position="580"/>
        <end position="591"/>
    </location>
</feature>
<dbReference type="OrthoDB" id="4062651at2759"/>
<reference evidence="3" key="1">
    <citation type="journal article" date="2021" name="Nat. Commun.">
        <title>Genetic determinants of endophytism in the Arabidopsis root mycobiome.</title>
        <authorList>
            <person name="Mesny F."/>
            <person name="Miyauchi S."/>
            <person name="Thiergart T."/>
            <person name="Pickel B."/>
            <person name="Atanasova L."/>
            <person name="Karlsson M."/>
            <person name="Huettel B."/>
            <person name="Barry K.W."/>
            <person name="Haridas S."/>
            <person name="Chen C."/>
            <person name="Bauer D."/>
            <person name="Andreopoulos W."/>
            <person name="Pangilinan J."/>
            <person name="LaButti K."/>
            <person name="Riley R."/>
            <person name="Lipzen A."/>
            <person name="Clum A."/>
            <person name="Drula E."/>
            <person name="Henrissat B."/>
            <person name="Kohler A."/>
            <person name="Grigoriev I.V."/>
            <person name="Martin F.M."/>
            <person name="Hacquard S."/>
        </authorList>
    </citation>
    <scope>NUCLEOTIDE SEQUENCE</scope>
    <source>
        <strain evidence="3">MPI-CAGE-AT-0023</strain>
    </source>
</reference>
<sequence length="769" mass="87286">MKGREIATTTIDTFVPRRPRPGEYHVALRNLQAIQGALLRGDEHVTLFEWPSIPPGIWDHVQRAEDTIGEEEVNPFTVFPSRNAPCDPWFSQDARNNIENKRWYGMKFKFIKVLAQGGHGYATLWNVVYDDKSVRKVVIKRAIDPLTNAFDPRKEAEFHLRYDGAQHTTQVIDLHREATAIHNRMKAKSTYSSASIRHGQHWNAEEQKCVVFEYMQFGDMVSVMQTVAAKKVQIPDQVLWGIWECLVLGLATIAYTPSINSGDSSFEMWWKRFAESDAALDFLDTIETGWQIEHDVHLDLEVFNVLAGHDPATHPYQPIFKLHDLGAWSFKMNKAWESQNETEIWSMRGPVKLHGMAPEQFSKEWDTMPVSMVESSLRRRYGGEDLTKGNRVAGRFGVWTNIFLVARVMESIMTGVFSKFPYQTVAHYDTQIETYGGMLQTPEFDHIDPSLRDVVARCLYEEPQYRPPITEILAHIRERKRRLRFNDPPEFVTNWWKALFEPQEPMPLPSQIPPPASPVKQAVVASATKGGVAIASHMAQAAGNQGAGNQGAPNHPPSRAQLPPHLRYRKKPPAPPQAPPQASLQQQSVQPNVKEPAAQPQVLPHLRHVPSHLRNLPAHLRRVQPNVKEPPAQHQGQRQGQYQVQPQGQRKAQPYVPPHLRRVQHNVTPSALDENLANISLKRATQIFTTKVASDISPKSVKSGRVSKKPQKTKKAGRKASPRKHDAITEYVEKALPDMPVAIRNLWTGSKHLEFQLKKDGFPGYAFMN</sequence>
<dbReference type="PROSITE" id="PS50011">
    <property type="entry name" value="PROTEIN_KINASE_DOM"/>
    <property type="match status" value="1"/>
</dbReference>
<dbReference type="Gene3D" id="1.10.510.10">
    <property type="entry name" value="Transferase(Phosphotransferase) domain 1"/>
    <property type="match status" value="1"/>
</dbReference>
<dbReference type="InterPro" id="IPR000719">
    <property type="entry name" value="Prot_kinase_dom"/>
</dbReference>
<dbReference type="RefSeq" id="XP_046057417.1">
    <property type="nucleotide sequence ID" value="XM_046189440.1"/>
</dbReference>
<keyword evidence="4" id="KW-1185">Reference proteome</keyword>
<evidence type="ECO:0000313" key="3">
    <source>
        <dbReference type="EMBL" id="KAH7270649.1"/>
    </source>
</evidence>
<evidence type="ECO:0000256" key="1">
    <source>
        <dbReference type="SAM" id="MobiDB-lite"/>
    </source>
</evidence>
<name>A0A9P9KYA6_FUSRE</name>
<gene>
    <name evidence="3" type="ORF">BKA55DRAFT_533238</name>
</gene>
<dbReference type="GO" id="GO:0004672">
    <property type="term" value="F:protein kinase activity"/>
    <property type="evidence" value="ECO:0007669"/>
    <property type="project" value="InterPro"/>
</dbReference>
<dbReference type="InterPro" id="IPR011009">
    <property type="entry name" value="Kinase-like_dom_sf"/>
</dbReference>
<comment type="caution">
    <text evidence="3">The sequence shown here is derived from an EMBL/GenBank/DDBJ whole genome shotgun (WGS) entry which is preliminary data.</text>
</comment>
<dbReference type="EMBL" id="JAGMUX010000001">
    <property type="protein sequence ID" value="KAH7270649.1"/>
    <property type="molecule type" value="Genomic_DNA"/>
</dbReference>
<proteinExistence type="predicted"/>
<feature type="region of interest" description="Disordered" evidence="1">
    <location>
        <begin position="542"/>
        <end position="598"/>
    </location>
</feature>
<evidence type="ECO:0000259" key="2">
    <source>
        <dbReference type="PROSITE" id="PS50011"/>
    </source>
</evidence>
<dbReference type="SUPFAM" id="SSF56112">
    <property type="entry name" value="Protein kinase-like (PK-like)"/>
    <property type="match status" value="1"/>
</dbReference>